<dbReference type="OrthoDB" id="445007at2759"/>
<evidence type="ECO:0008006" key="4">
    <source>
        <dbReference type="Google" id="ProtNLM"/>
    </source>
</evidence>
<dbReference type="Proteomes" id="UP000828390">
    <property type="component" value="Unassembled WGS sequence"/>
</dbReference>
<dbReference type="GO" id="GO:0016491">
    <property type="term" value="F:oxidoreductase activity"/>
    <property type="evidence" value="ECO:0007669"/>
    <property type="project" value="UniProtKB-ARBA"/>
</dbReference>
<accession>A0A9D3Y3T9</accession>
<dbReference type="SUPFAM" id="SSF51197">
    <property type="entry name" value="Clavaminate synthase-like"/>
    <property type="match status" value="1"/>
</dbReference>
<evidence type="ECO:0000313" key="2">
    <source>
        <dbReference type="EMBL" id="KAH3691445.1"/>
    </source>
</evidence>
<evidence type="ECO:0000256" key="1">
    <source>
        <dbReference type="ARBA" id="ARBA00001962"/>
    </source>
</evidence>
<dbReference type="Pfam" id="PF05721">
    <property type="entry name" value="PhyH"/>
    <property type="match status" value="1"/>
</dbReference>
<dbReference type="GO" id="GO:0046872">
    <property type="term" value="F:metal ion binding"/>
    <property type="evidence" value="ECO:0007669"/>
    <property type="project" value="UniProtKB-ARBA"/>
</dbReference>
<comment type="caution">
    <text evidence="2">The sequence shown here is derived from an EMBL/GenBank/DDBJ whole genome shotgun (WGS) entry which is preliminary data.</text>
</comment>
<comment type="cofactor">
    <cofactor evidence="1">
        <name>Fe cation</name>
        <dbReference type="ChEBI" id="CHEBI:24875"/>
    </cofactor>
</comment>
<keyword evidence="3" id="KW-1185">Reference proteome</keyword>
<reference evidence="2" key="1">
    <citation type="journal article" date="2019" name="bioRxiv">
        <title>The Genome of the Zebra Mussel, Dreissena polymorpha: A Resource for Invasive Species Research.</title>
        <authorList>
            <person name="McCartney M.A."/>
            <person name="Auch B."/>
            <person name="Kono T."/>
            <person name="Mallez S."/>
            <person name="Zhang Y."/>
            <person name="Obille A."/>
            <person name="Becker A."/>
            <person name="Abrahante J.E."/>
            <person name="Garbe J."/>
            <person name="Badalamenti J.P."/>
            <person name="Herman A."/>
            <person name="Mangelson H."/>
            <person name="Liachko I."/>
            <person name="Sullivan S."/>
            <person name="Sone E.D."/>
            <person name="Koren S."/>
            <person name="Silverstein K.A.T."/>
            <person name="Beckman K.B."/>
            <person name="Gohl D.M."/>
        </authorList>
    </citation>
    <scope>NUCLEOTIDE SEQUENCE</scope>
    <source>
        <strain evidence="2">Duluth1</strain>
        <tissue evidence="2">Whole animal</tissue>
    </source>
</reference>
<sequence length="317" mass="36030">MDAGECSPSLQDCSMVHRPVGDLFAPVTDVDEWQSFMLSLSQIEQFQRDGFLLNVPVLTPDQCDKILADYKYFLGEEKHPGMEMLYEYHSNQSGDPDNVLMHALGHWRLTKHFHDLVFLPNVVVPVSQLLDPGRMSSVRFWHDQLFAKPPFHGGNVAWHQDYSYWTRTTPMAHLTVHIALDDQTEENGGLHYIPGSHRWTRDDGKPLPVTDFSFKDMESIKTILTEEEKDGFRPVCGNLRKGEASFHHALAVHGSYGNRSDKPRRAAVLNYFKDGVCSNTDGEILKDICVPKGSKMDGQFFPLVFDPECMPFNEASK</sequence>
<organism evidence="2 3">
    <name type="scientific">Dreissena polymorpha</name>
    <name type="common">Zebra mussel</name>
    <name type="synonym">Mytilus polymorpha</name>
    <dbReference type="NCBI Taxonomy" id="45954"/>
    <lineage>
        <taxon>Eukaryota</taxon>
        <taxon>Metazoa</taxon>
        <taxon>Spiralia</taxon>
        <taxon>Lophotrochozoa</taxon>
        <taxon>Mollusca</taxon>
        <taxon>Bivalvia</taxon>
        <taxon>Autobranchia</taxon>
        <taxon>Heteroconchia</taxon>
        <taxon>Euheterodonta</taxon>
        <taxon>Imparidentia</taxon>
        <taxon>Neoheterodontei</taxon>
        <taxon>Myida</taxon>
        <taxon>Dreissenoidea</taxon>
        <taxon>Dreissenidae</taxon>
        <taxon>Dreissena</taxon>
    </lineage>
</organism>
<proteinExistence type="predicted"/>
<dbReference type="AlphaFoldDB" id="A0A9D3Y3T9"/>
<dbReference type="PANTHER" id="PTHR20883:SF48">
    <property type="entry name" value="ECTOINE DIOXYGENASE"/>
    <property type="match status" value="1"/>
</dbReference>
<dbReference type="Gene3D" id="2.60.120.620">
    <property type="entry name" value="q2cbj1_9rhob like domain"/>
    <property type="match status" value="1"/>
</dbReference>
<protein>
    <recommendedName>
        <fullName evidence="4">Phytanoyl-CoA dioxygenase family protein</fullName>
    </recommendedName>
</protein>
<gene>
    <name evidence="2" type="ORF">DPMN_194209</name>
</gene>
<dbReference type="EMBL" id="JAIWYP010000036">
    <property type="protein sequence ID" value="KAH3691445.1"/>
    <property type="molecule type" value="Genomic_DNA"/>
</dbReference>
<dbReference type="PANTHER" id="PTHR20883">
    <property type="entry name" value="PHYTANOYL-COA DIOXYGENASE DOMAIN CONTAINING 1"/>
    <property type="match status" value="1"/>
</dbReference>
<name>A0A9D3Y3T9_DREPO</name>
<reference evidence="2" key="2">
    <citation type="submission" date="2020-11" db="EMBL/GenBank/DDBJ databases">
        <authorList>
            <person name="McCartney M.A."/>
            <person name="Auch B."/>
            <person name="Kono T."/>
            <person name="Mallez S."/>
            <person name="Becker A."/>
            <person name="Gohl D.M."/>
            <person name="Silverstein K.A.T."/>
            <person name="Koren S."/>
            <person name="Bechman K.B."/>
            <person name="Herman A."/>
            <person name="Abrahante J.E."/>
            <person name="Garbe J."/>
        </authorList>
    </citation>
    <scope>NUCLEOTIDE SEQUENCE</scope>
    <source>
        <strain evidence="2">Duluth1</strain>
        <tissue evidence="2">Whole animal</tissue>
    </source>
</reference>
<evidence type="ECO:0000313" key="3">
    <source>
        <dbReference type="Proteomes" id="UP000828390"/>
    </source>
</evidence>
<dbReference type="InterPro" id="IPR008775">
    <property type="entry name" value="Phytyl_CoA_dOase-like"/>
</dbReference>